<organism evidence="2 3">
    <name type="scientific">Vitis vinifera</name>
    <name type="common">Grape</name>
    <dbReference type="NCBI Taxonomy" id="29760"/>
    <lineage>
        <taxon>Eukaryota</taxon>
        <taxon>Viridiplantae</taxon>
        <taxon>Streptophyta</taxon>
        <taxon>Embryophyta</taxon>
        <taxon>Tracheophyta</taxon>
        <taxon>Spermatophyta</taxon>
        <taxon>Magnoliopsida</taxon>
        <taxon>eudicotyledons</taxon>
        <taxon>Gunneridae</taxon>
        <taxon>Pentapetalae</taxon>
        <taxon>rosids</taxon>
        <taxon>Vitales</taxon>
        <taxon>Vitaceae</taxon>
        <taxon>Viteae</taxon>
        <taxon>Vitis</taxon>
    </lineage>
</organism>
<evidence type="ECO:0000313" key="2">
    <source>
        <dbReference type="EMBL" id="RVW25626.1"/>
    </source>
</evidence>
<protein>
    <submittedName>
        <fullName evidence="2">ATP-dependent zinc metalloprotease FTSH 12, chloroplastic</fullName>
    </submittedName>
</protein>
<keyword evidence="2" id="KW-0645">Protease</keyword>
<dbReference type="AlphaFoldDB" id="A0A438CQZ0"/>
<keyword evidence="2" id="KW-0378">Hydrolase</keyword>
<dbReference type="GO" id="GO:0006508">
    <property type="term" value="P:proteolysis"/>
    <property type="evidence" value="ECO:0007669"/>
    <property type="project" value="UniProtKB-KW"/>
</dbReference>
<accession>A0A438CQZ0</accession>
<keyword evidence="1" id="KW-0472">Membrane</keyword>
<dbReference type="EMBL" id="QGNW01002074">
    <property type="protein sequence ID" value="RVW25626.1"/>
    <property type="molecule type" value="Genomic_DNA"/>
</dbReference>
<reference evidence="2 3" key="1">
    <citation type="journal article" date="2018" name="PLoS Genet.">
        <title>Population sequencing reveals clonal diversity and ancestral inbreeding in the grapevine cultivar Chardonnay.</title>
        <authorList>
            <person name="Roach M.J."/>
            <person name="Johnson D.L."/>
            <person name="Bohlmann J."/>
            <person name="van Vuuren H.J."/>
            <person name="Jones S.J."/>
            <person name="Pretorius I.S."/>
            <person name="Schmidt S.A."/>
            <person name="Borneman A.R."/>
        </authorList>
    </citation>
    <scope>NUCLEOTIDE SEQUENCE [LARGE SCALE GENOMIC DNA]</scope>
    <source>
        <strain evidence="3">cv. Chardonnay</strain>
        <tissue evidence="2">Leaf</tissue>
    </source>
</reference>
<keyword evidence="1" id="KW-0812">Transmembrane</keyword>
<sequence>MPRSLNGLGAKERWDLHLAVQCLVDIHALHEKKNKRKEGKRKCSVRCRHENNHERAKHTLGRDLKNWEAKRIGALILYTFVVIISFRGIYLAFQAPRLDRQRKEVTEAYMEALIPEPSPSNIRKFKKGMWRKTIPKGLKMKKFIERPDGTLIHDSSYVGEDAWSDDPEPQDNVNQIIDSNVKLNAEVKKELKEDLGISGKDQQNSGTWRERLNTWKEILKKDKLKEDLESLNAKYAVEFDMKEVENSLRKDVVEKVPESNGTRALWISKRWWRYRPKLPYTYFLQKLDSSENFQPF</sequence>
<comment type="caution">
    <text evidence="2">The sequence shown here is derived from an EMBL/GenBank/DDBJ whole genome shotgun (WGS) entry which is preliminary data.</text>
</comment>
<name>A0A438CQZ0_VITVI</name>
<keyword evidence="2" id="KW-0482">Metalloprotease</keyword>
<evidence type="ECO:0000313" key="3">
    <source>
        <dbReference type="Proteomes" id="UP000288805"/>
    </source>
</evidence>
<keyword evidence="1" id="KW-1133">Transmembrane helix</keyword>
<proteinExistence type="predicted"/>
<gene>
    <name evidence="2" type="primary">FTSH12_1</name>
    <name evidence="2" type="ORF">CK203_104942</name>
</gene>
<evidence type="ECO:0000256" key="1">
    <source>
        <dbReference type="SAM" id="Phobius"/>
    </source>
</evidence>
<dbReference type="Proteomes" id="UP000288805">
    <property type="component" value="Unassembled WGS sequence"/>
</dbReference>
<dbReference type="GO" id="GO:0008237">
    <property type="term" value="F:metallopeptidase activity"/>
    <property type="evidence" value="ECO:0007669"/>
    <property type="project" value="UniProtKB-KW"/>
</dbReference>
<feature type="transmembrane region" description="Helical" evidence="1">
    <location>
        <begin position="72"/>
        <end position="93"/>
    </location>
</feature>